<keyword evidence="2" id="KW-1185">Reference proteome</keyword>
<proteinExistence type="predicted"/>
<organism evidence="1 2">
    <name type="scientific">Liparis tanakae</name>
    <name type="common">Tanaka's snailfish</name>
    <dbReference type="NCBI Taxonomy" id="230148"/>
    <lineage>
        <taxon>Eukaryota</taxon>
        <taxon>Metazoa</taxon>
        <taxon>Chordata</taxon>
        <taxon>Craniata</taxon>
        <taxon>Vertebrata</taxon>
        <taxon>Euteleostomi</taxon>
        <taxon>Actinopterygii</taxon>
        <taxon>Neopterygii</taxon>
        <taxon>Teleostei</taxon>
        <taxon>Neoteleostei</taxon>
        <taxon>Acanthomorphata</taxon>
        <taxon>Eupercaria</taxon>
        <taxon>Perciformes</taxon>
        <taxon>Cottioidei</taxon>
        <taxon>Cottales</taxon>
        <taxon>Liparidae</taxon>
        <taxon>Liparis</taxon>
    </lineage>
</organism>
<dbReference type="OrthoDB" id="413122at2759"/>
<evidence type="ECO:0000313" key="2">
    <source>
        <dbReference type="Proteomes" id="UP000314294"/>
    </source>
</evidence>
<gene>
    <name evidence="1" type="ORF">EYF80_064821</name>
</gene>
<comment type="caution">
    <text evidence="1">The sequence shown here is derived from an EMBL/GenBank/DDBJ whole genome shotgun (WGS) entry which is preliminary data.</text>
</comment>
<dbReference type="EMBL" id="SRLO01013590">
    <property type="protein sequence ID" value="TNN25052.1"/>
    <property type="molecule type" value="Genomic_DNA"/>
</dbReference>
<reference evidence="1 2" key="1">
    <citation type="submission" date="2019-03" db="EMBL/GenBank/DDBJ databases">
        <title>First draft genome of Liparis tanakae, snailfish: a comprehensive survey of snailfish specific genes.</title>
        <authorList>
            <person name="Kim W."/>
            <person name="Song I."/>
            <person name="Jeong J.-H."/>
            <person name="Kim D."/>
            <person name="Kim S."/>
            <person name="Ryu S."/>
            <person name="Song J.Y."/>
            <person name="Lee S.K."/>
        </authorList>
    </citation>
    <scope>NUCLEOTIDE SEQUENCE [LARGE SCALE GENOMIC DNA]</scope>
    <source>
        <tissue evidence="1">Muscle</tissue>
    </source>
</reference>
<evidence type="ECO:0000313" key="1">
    <source>
        <dbReference type="EMBL" id="TNN25052.1"/>
    </source>
</evidence>
<sequence>MDKPHKPKDSTSCGVLVCKIAELLLTEGNMDFAVDNVGVNILRAEMASRLVDDWYATLKPN</sequence>
<dbReference type="Proteomes" id="UP000314294">
    <property type="component" value="Unassembled WGS sequence"/>
</dbReference>
<accession>A0A4Z2E9X2</accession>
<dbReference type="AlphaFoldDB" id="A0A4Z2E9X2"/>
<name>A0A4Z2E9X2_9TELE</name>
<protein>
    <submittedName>
        <fullName evidence="1">Uncharacterized protein</fullName>
    </submittedName>
</protein>